<dbReference type="STRING" id="2518989.IMCC3088_2677"/>
<keyword evidence="8 16" id="KW-0816">Tricarboxylic acid cycle</keyword>
<dbReference type="NCBIfam" id="TIGR02968">
    <property type="entry name" value="succ_dehyd_anc"/>
    <property type="match status" value="1"/>
</dbReference>
<dbReference type="UniPathway" id="UPA00223"/>
<dbReference type="GO" id="GO:0046872">
    <property type="term" value="F:metal ion binding"/>
    <property type="evidence" value="ECO:0007669"/>
    <property type="project" value="UniProtKB-KW"/>
</dbReference>
<dbReference type="Gene3D" id="1.20.1300.10">
    <property type="entry name" value="Fumarate reductase/succinate dehydrogenase, transmembrane subunit"/>
    <property type="match status" value="1"/>
</dbReference>
<keyword evidence="9 18" id="KW-0349">Heme</keyword>
<evidence type="ECO:0000256" key="1">
    <source>
        <dbReference type="ARBA" id="ARBA00004050"/>
    </source>
</evidence>
<dbReference type="Proteomes" id="UP000005615">
    <property type="component" value="Unassembled WGS sequence"/>
</dbReference>
<dbReference type="InterPro" id="IPR014312">
    <property type="entry name" value="Succ_DH_anchor"/>
</dbReference>
<accession>F3L4S6</accession>
<comment type="function">
    <text evidence="1 16">Membrane-anchoring subunit of succinate dehydrogenase (SDH).</text>
</comment>
<dbReference type="InterPro" id="IPR000701">
    <property type="entry name" value="SuccDH_FuR_B_TM-su"/>
</dbReference>
<evidence type="ECO:0000256" key="18">
    <source>
        <dbReference type="PIRSR" id="PIRSR000169-2"/>
    </source>
</evidence>
<organism evidence="19 20">
    <name type="scientific">Aequoribacter fuscus</name>
    <dbReference type="NCBI Taxonomy" id="2518989"/>
    <lineage>
        <taxon>Bacteria</taxon>
        <taxon>Pseudomonadati</taxon>
        <taxon>Pseudomonadota</taxon>
        <taxon>Gammaproteobacteria</taxon>
        <taxon>Cellvibrionales</taxon>
        <taxon>Halieaceae</taxon>
        <taxon>Aequoribacter</taxon>
    </lineage>
</organism>
<dbReference type="CDD" id="cd03494">
    <property type="entry name" value="SQR_TypeC_SdhD"/>
    <property type="match status" value="1"/>
</dbReference>
<dbReference type="EMBL" id="AEIG01000087">
    <property type="protein sequence ID" value="EGG28660.1"/>
    <property type="molecule type" value="Genomic_DNA"/>
</dbReference>
<evidence type="ECO:0000256" key="8">
    <source>
        <dbReference type="ARBA" id="ARBA00022532"/>
    </source>
</evidence>
<keyword evidence="10" id="KW-0812">Transmembrane</keyword>
<evidence type="ECO:0000256" key="9">
    <source>
        <dbReference type="ARBA" id="ARBA00022617"/>
    </source>
</evidence>
<keyword evidence="15 16" id="KW-0472">Membrane</keyword>
<gene>
    <name evidence="19" type="ORF">IMCC3088_2677</name>
</gene>
<sequence length="119" mass="13442">MVKSVTNFGRNGLSDFLVQRITSVILLAYFAWLAYVLVAGTDYAQWEALFAATWMRIFSVAALLSLVFHAWIGMWGVLSDYVTERLMGPKGNVLRFLLQLAIGAALFIYLVWGFQILWG</sequence>
<keyword evidence="20" id="KW-1185">Reference proteome</keyword>
<evidence type="ECO:0000256" key="10">
    <source>
        <dbReference type="ARBA" id="ARBA00022692"/>
    </source>
</evidence>
<dbReference type="RefSeq" id="WP_009576835.1">
    <property type="nucleotide sequence ID" value="NZ_AEIG01000087.1"/>
</dbReference>
<evidence type="ECO:0000313" key="19">
    <source>
        <dbReference type="EMBL" id="EGG28660.1"/>
    </source>
</evidence>
<evidence type="ECO:0000256" key="7">
    <source>
        <dbReference type="ARBA" id="ARBA00022519"/>
    </source>
</evidence>
<dbReference type="OrthoDB" id="5612767at2"/>
<dbReference type="GO" id="GO:0017004">
    <property type="term" value="P:cytochrome complex assembly"/>
    <property type="evidence" value="ECO:0007669"/>
    <property type="project" value="TreeGrafter"/>
</dbReference>
<dbReference type="Pfam" id="PF01127">
    <property type="entry name" value="Sdh_cyt"/>
    <property type="match status" value="1"/>
</dbReference>
<keyword evidence="11 18" id="KW-0479">Metal-binding</keyword>
<protein>
    <recommendedName>
        <fullName evidence="4 16">Succinate dehydrogenase hydrophobic membrane anchor subunit</fullName>
    </recommendedName>
</protein>
<comment type="subcellular location">
    <subcellularLocation>
        <location evidence="2 16">Cell inner membrane</location>
        <topology evidence="2 16">Multi-pass membrane protein</topology>
    </subcellularLocation>
</comment>
<evidence type="ECO:0000256" key="14">
    <source>
        <dbReference type="ARBA" id="ARBA00023004"/>
    </source>
</evidence>
<dbReference type="GO" id="GO:0005886">
    <property type="term" value="C:plasma membrane"/>
    <property type="evidence" value="ECO:0007669"/>
    <property type="project" value="UniProtKB-SubCell"/>
</dbReference>
<keyword evidence="12 16" id="KW-0249">Electron transport</keyword>
<evidence type="ECO:0000256" key="5">
    <source>
        <dbReference type="ARBA" id="ARBA00022448"/>
    </source>
</evidence>
<dbReference type="GO" id="GO:0009055">
    <property type="term" value="F:electron transfer activity"/>
    <property type="evidence" value="ECO:0007669"/>
    <property type="project" value="TreeGrafter"/>
</dbReference>
<dbReference type="PANTHER" id="PTHR38689">
    <property type="entry name" value="SUCCINATE DEHYDROGENASE HYDROPHOBIC MEMBRANE ANCHOR SUBUNIT"/>
    <property type="match status" value="1"/>
</dbReference>
<dbReference type="eggNOG" id="COG2142">
    <property type="taxonomic scope" value="Bacteria"/>
</dbReference>
<evidence type="ECO:0000256" key="6">
    <source>
        <dbReference type="ARBA" id="ARBA00022475"/>
    </source>
</evidence>
<evidence type="ECO:0000256" key="17">
    <source>
        <dbReference type="PIRSR" id="PIRSR000169-1"/>
    </source>
</evidence>
<evidence type="ECO:0000313" key="20">
    <source>
        <dbReference type="Proteomes" id="UP000005615"/>
    </source>
</evidence>
<keyword evidence="5 16" id="KW-0813">Transport</keyword>
<dbReference type="InterPro" id="IPR034804">
    <property type="entry name" value="SQR/QFR_C/D"/>
</dbReference>
<keyword evidence="13" id="KW-1133">Transmembrane helix</keyword>
<comment type="pathway">
    <text evidence="3 16">Carbohydrate metabolism; tricarboxylic acid cycle.</text>
</comment>
<dbReference type="GO" id="GO:0006099">
    <property type="term" value="P:tricarboxylic acid cycle"/>
    <property type="evidence" value="ECO:0007669"/>
    <property type="project" value="UniProtKB-UniRule"/>
</dbReference>
<dbReference type="SUPFAM" id="SSF81343">
    <property type="entry name" value="Fumarate reductase respiratory complex transmembrane subunits"/>
    <property type="match status" value="1"/>
</dbReference>
<dbReference type="GO" id="GO:0020037">
    <property type="term" value="F:heme binding"/>
    <property type="evidence" value="ECO:0007669"/>
    <property type="project" value="InterPro"/>
</dbReference>
<comment type="cofactor">
    <cofactor evidence="18">
        <name>heme</name>
        <dbReference type="ChEBI" id="CHEBI:30413"/>
    </cofactor>
    <text evidence="18">The heme is bound between the two transmembrane subunits.</text>
</comment>
<evidence type="ECO:0000256" key="3">
    <source>
        <dbReference type="ARBA" id="ARBA00005163"/>
    </source>
</evidence>
<evidence type="ECO:0000256" key="11">
    <source>
        <dbReference type="ARBA" id="ARBA00022723"/>
    </source>
</evidence>
<name>F3L4S6_9GAMM</name>
<evidence type="ECO:0000256" key="2">
    <source>
        <dbReference type="ARBA" id="ARBA00004429"/>
    </source>
</evidence>
<dbReference type="PIRSF" id="PIRSF000169">
    <property type="entry name" value="SDH_D"/>
    <property type="match status" value="1"/>
</dbReference>
<evidence type="ECO:0000256" key="13">
    <source>
        <dbReference type="ARBA" id="ARBA00022989"/>
    </source>
</evidence>
<feature type="binding site" evidence="17">
    <location>
        <position position="81"/>
    </location>
    <ligand>
        <name>a ubiquinone</name>
        <dbReference type="ChEBI" id="CHEBI:16389"/>
    </ligand>
</feature>
<evidence type="ECO:0000256" key="12">
    <source>
        <dbReference type="ARBA" id="ARBA00022982"/>
    </source>
</evidence>
<dbReference type="PANTHER" id="PTHR38689:SF1">
    <property type="entry name" value="SUCCINATE DEHYDROGENASE HYDROPHOBIC MEMBRANE ANCHOR SUBUNIT"/>
    <property type="match status" value="1"/>
</dbReference>
<proteinExistence type="predicted"/>
<comment type="caution">
    <text evidence="19">The sequence shown here is derived from an EMBL/GenBank/DDBJ whole genome shotgun (WGS) entry which is preliminary data.</text>
</comment>
<keyword evidence="7 16" id="KW-0997">Cell inner membrane</keyword>
<feature type="binding site" description="axial binding residue" evidence="18">
    <location>
        <position position="69"/>
    </location>
    <ligand>
        <name>heme</name>
        <dbReference type="ChEBI" id="CHEBI:30413"/>
        <note>ligand shared with second transmembrane subunit</note>
    </ligand>
    <ligandPart>
        <name>Fe</name>
        <dbReference type="ChEBI" id="CHEBI:18248"/>
    </ligandPart>
</feature>
<keyword evidence="14 18" id="KW-0408">Iron</keyword>
<reference evidence="19 20" key="1">
    <citation type="journal article" date="2011" name="J. Bacteriol.">
        <title>Genome sequence of strain IMCC3088, a proteorhodopsin-containing marine bacterium belonging to the OM60/NOR5 clade.</title>
        <authorList>
            <person name="Jang Y."/>
            <person name="Oh H.M."/>
            <person name="Kang I."/>
            <person name="Lee K."/>
            <person name="Yang S.J."/>
            <person name="Cho J.C."/>
        </authorList>
    </citation>
    <scope>NUCLEOTIDE SEQUENCE [LARGE SCALE GENOMIC DNA]</scope>
    <source>
        <strain evidence="19 20">IMCC3088</strain>
    </source>
</reference>
<evidence type="ECO:0000256" key="15">
    <source>
        <dbReference type="ARBA" id="ARBA00023136"/>
    </source>
</evidence>
<dbReference type="AlphaFoldDB" id="F3L4S6"/>
<keyword evidence="6 16" id="KW-1003">Cell membrane</keyword>
<evidence type="ECO:0000256" key="4">
    <source>
        <dbReference type="ARBA" id="ARBA00019425"/>
    </source>
</evidence>
<evidence type="ECO:0000256" key="16">
    <source>
        <dbReference type="PIRNR" id="PIRNR000169"/>
    </source>
</evidence>